<keyword evidence="11" id="KW-0479">Metal-binding</keyword>
<dbReference type="Proteomes" id="UP000789572">
    <property type="component" value="Unassembled WGS sequence"/>
</dbReference>
<dbReference type="AlphaFoldDB" id="A0A9N8VMU5"/>
<feature type="compositionally biased region" description="Acidic residues" evidence="20">
    <location>
        <begin position="473"/>
        <end position="482"/>
    </location>
</feature>
<evidence type="ECO:0000256" key="15">
    <source>
        <dbReference type="ARBA" id="ARBA00022968"/>
    </source>
</evidence>
<evidence type="ECO:0000256" key="16">
    <source>
        <dbReference type="ARBA" id="ARBA00022989"/>
    </source>
</evidence>
<feature type="compositionally biased region" description="Basic residues" evidence="20">
    <location>
        <begin position="488"/>
        <end position="498"/>
    </location>
</feature>
<comment type="similarity">
    <text evidence="4">Belongs to the acid sphingomyelinase family.</text>
</comment>
<keyword evidence="14" id="KW-0862">Zinc</keyword>
<dbReference type="Pfam" id="PF19272">
    <property type="entry name" value="ASMase_C"/>
    <property type="match status" value="1"/>
</dbReference>
<keyword evidence="16 21" id="KW-1133">Transmembrane helix</keyword>
<dbReference type="InterPro" id="IPR012358">
    <property type="entry name" value="EndopolyPtase_N1"/>
</dbReference>
<dbReference type="EMBL" id="CAJVPJ010000011">
    <property type="protein sequence ID" value="CAG8454738.1"/>
    <property type="molecule type" value="Genomic_DNA"/>
</dbReference>
<dbReference type="GO" id="GO:0005615">
    <property type="term" value="C:extracellular space"/>
    <property type="evidence" value="ECO:0007669"/>
    <property type="project" value="TreeGrafter"/>
</dbReference>
<evidence type="ECO:0000259" key="23">
    <source>
        <dbReference type="Pfam" id="PF19272"/>
    </source>
</evidence>
<dbReference type="GO" id="GO:0004309">
    <property type="term" value="F:exopolyphosphatase activity"/>
    <property type="evidence" value="ECO:0007669"/>
    <property type="project" value="TreeGrafter"/>
</dbReference>
<evidence type="ECO:0000256" key="9">
    <source>
        <dbReference type="ARBA" id="ARBA00022554"/>
    </source>
</evidence>
<evidence type="ECO:0000256" key="13">
    <source>
        <dbReference type="ARBA" id="ARBA00022801"/>
    </source>
</evidence>
<feature type="region of interest" description="Disordered" evidence="20">
    <location>
        <begin position="354"/>
        <end position="388"/>
    </location>
</feature>
<evidence type="ECO:0000256" key="3">
    <source>
        <dbReference type="ARBA" id="ARBA00004613"/>
    </source>
</evidence>
<evidence type="ECO:0000259" key="22">
    <source>
        <dbReference type="Pfam" id="PF00149"/>
    </source>
</evidence>
<dbReference type="InterPro" id="IPR045473">
    <property type="entry name" value="ASM_C"/>
</dbReference>
<evidence type="ECO:0000256" key="7">
    <source>
        <dbReference type="ARBA" id="ARBA00014458"/>
    </source>
</evidence>
<evidence type="ECO:0000256" key="17">
    <source>
        <dbReference type="ARBA" id="ARBA00023136"/>
    </source>
</evidence>
<dbReference type="OrthoDB" id="348678at2759"/>
<evidence type="ECO:0000256" key="19">
    <source>
        <dbReference type="PIRNR" id="PIRNR027093"/>
    </source>
</evidence>
<evidence type="ECO:0000256" key="11">
    <source>
        <dbReference type="ARBA" id="ARBA00022723"/>
    </source>
</evidence>
<evidence type="ECO:0000256" key="18">
    <source>
        <dbReference type="ARBA" id="ARBA00023180"/>
    </source>
</evidence>
<feature type="domain" description="Sphingomyelin phosphodiesterase C-terminal" evidence="23">
    <location>
        <begin position="510"/>
        <end position="564"/>
    </location>
</feature>
<dbReference type="EC" id="3.6.1.10" evidence="6 19"/>
<dbReference type="PANTHER" id="PTHR10340:SF55">
    <property type="entry name" value="ENDOPOLYPHOSPHATASE"/>
    <property type="match status" value="1"/>
</dbReference>
<dbReference type="GO" id="GO:0046872">
    <property type="term" value="F:metal ion binding"/>
    <property type="evidence" value="ECO:0007669"/>
    <property type="project" value="UniProtKB-KW"/>
</dbReference>
<feature type="compositionally biased region" description="Acidic residues" evidence="20">
    <location>
        <begin position="354"/>
        <end position="367"/>
    </location>
</feature>
<evidence type="ECO:0000256" key="1">
    <source>
        <dbReference type="ARBA" id="ARBA00001947"/>
    </source>
</evidence>
<dbReference type="Gene3D" id="3.60.21.10">
    <property type="match status" value="1"/>
</dbReference>
<comment type="subcellular location">
    <subcellularLocation>
        <location evidence="3">Secreted</location>
    </subcellularLocation>
    <subcellularLocation>
        <location evidence="2">Vacuole membrane</location>
        <topology evidence="2">Single-pass type II membrane protein</topology>
    </subcellularLocation>
</comment>
<dbReference type="SUPFAM" id="SSF56300">
    <property type="entry name" value="Metallo-dependent phosphatases"/>
    <property type="match status" value="1"/>
</dbReference>
<name>A0A9N8VMU5_9GLOM</name>
<sequence length="616" mass="70821">MPTERTHLLPKTRSSFLSHNVTRTLPFALLVLVIYSVAFYLLWTYDPYAKRPLPPLTGRFIHITDIHPDPYYITNGTAKSSCHNAGEENIDDGFRTTKKPKYMRMGRGGVWGAPATVCDSSMKMVNYTFEWLKENWRDKVDFVIWTGDNSRHDKDIPRSKEEVFNLNRMVAQKFIDAFSDPETGQLSVPVIPSIGNNDMHPSNRIGPGPNEILDTLADIWSPFIPPTQQHVFRRGGYFVKEVIPDRLIVISLNTLAFYKANKASDGCSNTNDAGSRQLRWMEEILRRARTRDMKAYIIGHVAPRRKQYMSSCFKKYGRIALKFHDMILGHHFGHSNLDHFFFISAKAVVDSPSDDTTELGVADEDDKVDSVENNNSDSHINGTSNPLNATRDDKRVYAYAYEEYAEKLLEHYRSVPPLQMLNPEEYTVIHINPSIIPTFFPSLRVFHYNKTENWMNAAEISRDTADEFYTELDEDDISDDKDDDMHSTRGKRSKHRHDPKSPSHTNTFLTALGYTQYFVNLTKANEYPNTKPSWDVEYTTQETYGMRDLTIDSWIKLARKIAKDGMSGFLWKKVQGHMLVGTTEIIKERERMGLQRLNGGKGDKGPMDYIMSELEF</sequence>
<keyword evidence="25" id="KW-1185">Reference proteome</keyword>
<evidence type="ECO:0000313" key="24">
    <source>
        <dbReference type="EMBL" id="CAG8454738.1"/>
    </source>
</evidence>
<comment type="catalytic activity">
    <reaction evidence="19">
        <text>[phosphate](n+1) + n H2O = (n+1) phosphate + n H(+)</text>
        <dbReference type="Rhea" id="RHEA:22452"/>
        <dbReference type="Rhea" id="RHEA-COMP:14280"/>
        <dbReference type="ChEBI" id="CHEBI:15377"/>
        <dbReference type="ChEBI" id="CHEBI:15378"/>
        <dbReference type="ChEBI" id="CHEBI:16838"/>
        <dbReference type="ChEBI" id="CHEBI:43474"/>
        <dbReference type="EC" id="3.6.1.10"/>
    </reaction>
</comment>
<proteinExistence type="inferred from homology"/>
<dbReference type="InterPro" id="IPR029052">
    <property type="entry name" value="Metallo-depent_PP-like"/>
</dbReference>
<evidence type="ECO:0000256" key="20">
    <source>
        <dbReference type="SAM" id="MobiDB-lite"/>
    </source>
</evidence>
<keyword evidence="12" id="KW-0732">Signal</keyword>
<dbReference type="Pfam" id="PF00149">
    <property type="entry name" value="Metallophos"/>
    <property type="match status" value="1"/>
</dbReference>
<evidence type="ECO:0000256" key="5">
    <source>
        <dbReference type="ARBA" id="ARBA00010399"/>
    </source>
</evidence>
<dbReference type="GO" id="GO:0005774">
    <property type="term" value="C:vacuolar membrane"/>
    <property type="evidence" value="ECO:0007669"/>
    <property type="project" value="UniProtKB-SubCell"/>
</dbReference>
<comment type="caution">
    <text evidence="24">The sequence shown here is derived from an EMBL/GenBank/DDBJ whole genome shotgun (WGS) entry which is preliminary data.</text>
</comment>
<dbReference type="GO" id="GO:0000324">
    <property type="term" value="C:fungal-type vacuole"/>
    <property type="evidence" value="ECO:0007669"/>
    <property type="project" value="TreeGrafter"/>
</dbReference>
<gene>
    <name evidence="24" type="ORF">POCULU_LOCUS229</name>
</gene>
<evidence type="ECO:0000256" key="21">
    <source>
        <dbReference type="SAM" id="Phobius"/>
    </source>
</evidence>
<comment type="function">
    <text evidence="19">Catalyzes the hydrolysis of inorganic polyphosphate (polyP) chains of many hundreds of phosphate residues into shorter lengths.</text>
</comment>
<evidence type="ECO:0000256" key="4">
    <source>
        <dbReference type="ARBA" id="ARBA00008234"/>
    </source>
</evidence>
<protein>
    <recommendedName>
        <fullName evidence="7 19">Endopolyphosphatase</fullName>
        <ecNumber evidence="6 19">3.6.1.10</ecNumber>
    </recommendedName>
</protein>
<organism evidence="24 25">
    <name type="scientific">Paraglomus occultum</name>
    <dbReference type="NCBI Taxonomy" id="144539"/>
    <lineage>
        <taxon>Eukaryota</taxon>
        <taxon>Fungi</taxon>
        <taxon>Fungi incertae sedis</taxon>
        <taxon>Mucoromycota</taxon>
        <taxon>Glomeromycotina</taxon>
        <taxon>Glomeromycetes</taxon>
        <taxon>Paraglomerales</taxon>
        <taxon>Paraglomeraceae</taxon>
        <taxon>Paraglomus</taxon>
    </lineage>
</organism>
<comment type="cofactor">
    <cofactor evidence="1">
        <name>Zn(2+)</name>
        <dbReference type="ChEBI" id="CHEBI:29105"/>
    </cofactor>
</comment>
<keyword evidence="17 19" id="KW-0472">Membrane</keyword>
<dbReference type="GO" id="GO:0000298">
    <property type="term" value="F:endopolyphosphatase activity"/>
    <property type="evidence" value="ECO:0007669"/>
    <property type="project" value="UniProtKB-EC"/>
</dbReference>
<evidence type="ECO:0000256" key="12">
    <source>
        <dbReference type="ARBA" id="ARBA00022729"/>
    </source>
</evidence>
<dbReference type="PIRSF" id="PIRSF027093">
    <property type="entry name" value="EndopolyPtase_N1"/>
    <property type="match status" value="1"/>
</dbReference>
<evidence type="ECO:0000313" key="25">
    <source>
        <dbReference type="Proteomes" id="UP000789572"/>
    </source>
</evidence>
<evidence type="ECO:0000256" key="14">
    <source>
        <dbReference type="ARBA" id="ARBA00022833"/>
    </source>
</evidence>
<dbReference type="InterPro" id="IPR004843">
    <property type="entry name" value="Calcineurin-like_PHP"/>
</dbReference>
<keyword evidence="13 19" id="KW-0378">Hydrolase</keyword>
<feature type="region of interest" description="Disordered" evidence="20">
    <location>
        <begin position="473"/>
        <end position="505"/>
    </location>
</feature>
<keyword evidence="15" id="KW-0735">Signal-anchor</keyword>
<keyword evidence="10 21" id="KW-0812">Transmembrane</keyword>
<feature type="domain" description="Calcineurin-like phosphoesterase" evidence="22">
    <location>
        <begin position="59"/>
        <end position="305"/>
    </location>
</feature>
<evidence type="ECO:0000256" key="6">
    <source>
        <dbReference type="ARBA" id="ARBA00012459"/>
    </source>
</evidence>
<keyword evidence="8" id="KW-0964">Secreted</keyword>
<keyword evidence="18" id="KW-0325">Glycoprotein</keyword>
<feature type="transmembrane region" description="Helical" evidence="21">
    <location>
        <begin position="21"/>
        <end position="43"/>
    </location>
</feature>
<dbReference type="PANTHER" id="PTHR10340">
    <property type="entry name" value="SPHINGOMYELIN PHOSPHODIESTERASE"/>
    <property type="match status" value="1"/>
</dbReference>
<dbReference type="GO" id="GO:0006798">
    <property type="term" value="P:polyphosphate catabolic process"/>
    <property type="evidence" value="ECO:0007669"/>
    <property type="project" value="TreeGrafter"/>
</dbReference>
<comment type="similarity">
    <text evidence="5">Belongs to the endopolyphosphatase PPN1 family.</text>
</comment>
<evidence type="ECO:0000256" key="2">
    <source>
        <dbReference type="ARBA" id="ARBA00004576"/>
    </source>
</evidence>
<dbReference type="CDD" id="cd00842">
    <property type="entry name" value="MPP_ASMase"/>
    <property type="match status" value="1"/>
</dbReference>
<accession>A0A9N8VMU5</accession>
<feature type="compositionally biased region" description="Polar residues" evidence="20">
    <location>
        <begin position="371"/>
        <end position="388"/>
    </location>
</feature>
<evidence type="ECO:0000256" key="8">
    <source>
        <dbReference type="ARBA" id="ARBA00022525"/>
    </source>
</evidence>
<keyword evidence="9 19" id="KW-0926">Vacuole</keyword>
<dbReference type="InterPro" id="IPR041805">
    <property type="entry name" value="ASMase/PPN1_MPP"/>
</dbReference>
<evidence type="ECO:0000256" key="10">
    <source>
        <dbReference type="ARBA" id="ARBA00022692"/>
    </source>
</evidence>
<reference evidence="24" key="1">
    <citation type="submission" date="2021-06" db="EMBL/GenBank/DDBJ databases">
        <authorList>
            <person name="Kallberg Y."/>
            <person name="Tangrot J."/>
            <person name="Rosling A."/>
        </authorList>
    </citation>
    <scope>NUCLEOTIDE SEQUENCE</scope>
    <source>
        <strain evidence="24">IA702</strain>
    </source>
</reference>
<dbReference type="GO" id="GO:0008081">
    <property type="term" value="F:phosphoric diester hydrolase activity"/>
    <property type="evidence" value="ECO:0007669"/>
    <property type="project" value="TreeGrafter"/>
</dbReference>